<organism evidence="1 2">
    <name type="scientific">Aspergillus calidoustus</name>
    <dbReference type="NCBI Taxonomy" id="454130"/>
    <lineage>
        <taxon>Eukaryota</taxon>
        <taxon>Fungi</taxon>
        <taxon>Dikarya</taxon>
        <taxon>Ascomycota</taxon>
        <taxon>Pezizomycotina</taxon>
        <taxon>Eurotiomycetes</taxon>
        <taxon>Eurotiomycetidae</taxon>
        <taxon>Eurotiales</taxon>
        <taxon>Aspergillaceae</taxon>
        <taxon>Aspergillus</taxon>
        <taxon>Aspergillus subgen. Nidulantes</taxon>
    </lineage>
</organism>
<keyword evidence="2" id="KW-1185">Reference proteome</keyword>
<dbReference type="OrthoDB" id="4491107at2759"/>
<evidence type="ECO:0000313" key="1">
    <source>
        <dbReference type="EMBL" id="CEL11800.1"/>
    </source>
</evidence>
<proteinExistence type="predicted"/>
<protein>
    <submittedName>
        <fullName evidence="1">Uncharacterized protein</fullName>
    </submittedName>
</protein>
<accession>A0A0U5GLD6</accession>
<reference evidence="2" key="1">
    <citation type="journal article" date="2016" name="Genome Announc.">
        <title>Draft genome sequences of fungus Aspergillus calidoustus.</title>
        <authorList>
            <person name="Horn F."/>
            <person name="Linde J."/>
            <person name="Mattern D.J."/>
            <person name="Walther G."/>
            <person name="Guthke R."/>
            <person name="Scherlach K."/>
            <person name="Martin K."/>
            <person name="Brakhage A.A."/>
            <person name="Petzke L."/>
            <person name="Valiante V."/>
        </authorList>
    </citation>
    <scope>NUCLEOTIDE SEQUENCE [LARGE SCALE GENOMIC DNA]</scope>
    <source>
        <strain evidence="2">SF006504</strain>
    </source>
</reference>
<dbReference type="EMBL" id="CDMC01000032">
    <property type="protein sequence ID" value="CEL11800.1"/>
    <property type="molecule type" value="Genomic_DNA"/>
</dbReference>
<dbReference type="PANTHER" id="PTHR35605">
    <property type="entry name" value="ECP2 EFFECTOR PROTEIN DOMAIN-CONTAINING PROTEIN-RELATED"/>
    <property type="match status" value="1"/>
</dbReference>
<evidence type="ECO:0000313" key="2">
    <source>
        <dbReference type="Proteomes" id="UP000054771"/>
    </source>
</evidence>
<sequence length="85" mass="9644">MLLVITVCANGTKVRWCNDNPDNKTLPSWNNVADGAQVILNICKKKKKNGIQGELDHNDHWRVLVVKEDCYMQPGPEQPRSLNDD</sequence>
<dbReference type="Proteomes" id="UP000054771">
    <property type="component" value="Unassembled WGS sequence"/>
</dbReference>
<name>A0A0U5GLD6_ASPCI</name>
<dbReference type="PANTHER" id="PTHR35605:SF1">
    <property type="entry name" value="ECP2 EFFECTOR PROTEIN DOMAIN-CONTAINING PROTEIN-RELATED"/>
    <property type="match status" value="1"/>
</dbReference>
<dbReference type="AlphaFoldDB" id="A0A0U5GLD6"/>
<gene>
    <name evidence="1" type="ORF">ASPCAL14896</name>
</gene>